<evidence type="ECO:0000313" key="4">
    <source>
        <dbReference type="Proteomes" id="UP000569329"/>
    </source>
</evidence>
<evidence type="ECO:0000259" key="2">
    <source>
        <dbReference type="Pfam" id="PF00296"/>
    </source>
</evidence>
<name>A0A839DTG6_9PSEU</name>
<dbReference type="SUPFAM" id="SSF51679">
    <property type="entry name" value="Bacterial luciferase-like"/>
    <property type="match status" value="1"/>
</dbReference>
<feature type="domain" description="Luciferase-like" evidence="2">
    <location>
        <begin position="1"/>
        <end position="290"/>
    </location>
</feature>
<reference evidence="3 4" key="1">
    <citation type="submission" date="2020-07" db="EMBL/GenBank/DDBJ databases">
        <title>Sequencing the genomes of 1000 actinobacteria strains.</title>
        <authorList>
            <person name="Klenk H.-P."/>
        </authorList>
    </citation>
    <scope>NUCLEOTIDE SEQUENCE [LARGE SCALE GENOMIC DNA]</scope>
    <source>
        <strain evidence="3 4">DSM 45975</strain>
    </source>
</reference>
<keyword evidence="1" id="KW-0560">Oxidoreductase</keyword>
<dbReference type="PANTHER" id="PTHR43244">
    <property type="match status" value="1"/>
</dbReference>
<dbReference type="RefSeq" id="WP_182544005.1">
    <property type="nucleotide sequence ID" value="NZ_JACGWZ010000002.1"/>
</dbReference>
<organism evidence="3 4">
    <name type="scientific">Halosaccharopolyspora lacisalsi</name>
    <dbReference type="NCBI Taxonomy" id="1000566"/>
    <lineage>
        <taxon>Bacteria</taxon>
        <taxon>Bacillati</taxon>
        <taxon>Actinomycetota</taxon>
        <taxon>Actinomycetes</taxon>
        <taxon>Pseudonocardiales</taxon>
        <taxon>Pseudonocardiaceae</taxon>
        <taxon>Halosaccharopolyspora</taxon>
    </lineage>
</organism>
<accession>A0A839DTG6</accession>
<sequence>MRLGYFLSCEEFGPHELVRQATMAEQAGFDCLWISDHFHPWLDEQGNSPFVWSVIGALSQVTALPITTAITCPTTRIHPAVLAQASATAAVQCSGGFALGVGSGEALNEHVTGQRWPPVEVRLSMLAEACEVIRKLHTGEEITHRGEYYTVENARLHTLPEQRIPVHVAGFGSRAARVAGELGDGFCTMIPDSGLVRAFHSAGGEGKPAQAGMKVCWAETEQQGAATARRLWGSELLPGTLPQTLPTPRDFASATELVTEDMAAEHFPCGPDPQRVLEAVQKFDDAGFDELYLQQIGPEQDRFFEAFSQHLAPRLRAGEHGRVNG</sequence>
<dbReference type="InterPro" id="IPR036661">
    <property type="entry name" value="Luciferase-like_sf"/>
</dbReference>
<dbReference type="InterPro" id="IPR019945">
    <property type="entry name" value="F420_G6P_DH-rel"/>
</dbReference>
<gene>
    <name evidence="3" type="ORF">FHX42_002141</name>
</gene>
<keyword evidence="4" id="KW-1185">Reference proteome</keyword>
<evidence type="ECO:0000313" key="3">
    <source>
        <dbReference type="EMBL" id="MBA8824794.1"/>
    </source>
</evidence>
<protein>
    <submittedName>
        <fullName evidence="3">G6PDH family F420-dependent oxidoreductase</fullName>
    </submittedName>
</protein>
<dbReference type="InterPro" id="IPR011251">
    <property type="entry name" value="Luciferase-like_dom"/>
</dbReference>
<dbReference type="PANTHER" id="PTHR43244:SF1">
    <property type="entry name" value="5,10-METHYLENETETRAHYDROMETHANOPTERIN REDUCTASE"/>
    <property type="match status" value="1"/>
</dbReference>
<dbReference type="Proteomes" id="UP000569329">
    <property type="component" value="Unassembled WGS sequence"/>
</dbReference>
<evidence type="ECO:0000256" key="1">
    <source>
        <dbReference type="ARBA" id="ARBA00023002"/>
    </source>
</evidence>
<dbReference type="Gene3D" id="3.20.20.30">
    <property type="entry name" value="Luciferase-like domain"/>
    <property type="match status" value="1"/>
</dbReference>
<dbReference type="CDD" id="cd01097">
    <property type="entry name" value="Tetrahydromethanopterin_reductase"/>
    <property type="match status" value="1"/>
</dbReference>
<dbReference type="EMBL" id="JACGWZ010000002">
    <property type="protein sequence ID" value="MBA8824794.1"/>
    <property type="molecule type" value="Genomic_DNA"/>
</dbReference>
<comment type="caution">
    <text evidence="3">The sequence shown here is derived from an EMBL/GenBank/DDBJ whole genome shotgun (WGS) entry which is preliminary data.</text>
</comment>
<dbReference type="InterPro" id="IPR050564">
    <property type="entry name" value="F420-G6PD/mer"/>
</dbReference>
<dbReference type="GO" id="GO:0016705">
    <property type="term" value="F:oxidoreductase activity, acting on paired donors, with incorporation or reduction of molecular oxygen"/>
    <property type="evidence" value="ECO:0007669"/>
    <property type="project" value="InterPro"/>
</dbReference>
<dbReference type="Pfam" id="PF00296">
    <property type="entry name" value="Bac_luciferase"/>
    <property type="match status" value="1"/>
</dbReference>
<dbReference type="AlphaFoldDB" id="A0A839DTG6"/>
<proteinExistence type="predicted"/>
<dbReference type="NCBIfam" id="TIGR03557">
    <property type="entry name" value="F420_G6P_family"/>
    <property type="match status" value="1"/>
</dbReference>